<name>A0A1D6Q3N4_MAIZE</name>
<evidence type="ECO:0000313" key="1">
    <source>
        <dbReference type="EMBL" id="AQK53172.1"/>
    </source>
</evidence>
<reference evidence="1" key="1">
    <citation type="submission" date="2015-12" db="EMBL/GenBank/DDBJ databases">
        <title>Update maize B73 reference genome by single molecule sequencing technologies.</title>
        <authorList>
            <consortium name="Maize Genome Sequencing Project"/>
            <person name="Ware D."/>
        </authorList>
    </citation>
    <scope>NUCLEOTIDE SEQUENCE</scope>
    <source>
        <tissue evidence="1">Seedling</tissue>
    </source>
</reference>
<organism evidence="1">
    <name type="scientific">Zea mays</name>
    <name type="common">Maize</name>
    <dbReference type="NCBI Taxonomy" id="4577"/>
    <lineage>
        <taxon>Eukaryota</taxon>
        <taxon>Viridiplantae</taxon>
        <taxon>Streptophyta</taxon>
        <taxon>Embryophyta</taxon>
        <taxon>Tracheophyta</taxon>
        <taxon>Spermatophyta</taxon>
        <taxon>Magnoliopsida</taxon>
        <taxon>Liliopsida</taxon>
        <taxon>Poales</taxon>
        <taxon>Poaceae</taxon>
        <taxon>PACMAD clade</taxon>
        <taxon>Panicoideae</taxon>
        <taxon>Andropogonodae</taxon>
        <taxon>Andropogoneae</taxon>
        <taxon>Tripsacinae</taxon>
        <taxon>Zea</taxon>
    </lineage>
</organism>
<dbReference type="AlphaFoldDB" id="A0A1D6Q3N4"/>
<gene>
    <name evidence="1" type="ORF">ZEAMMB73_Zm00001d050866</name>
</gene>
<protein>
    <submittedName>
        <fullName evidence="1">Uncharacterized protein</fullName>
    </submittedName>
</protein>
<sequence length="51" mass="5973">MVLVKELEMLHWKRYMSLGNSGIMQPTHTLLTLTSFSPIFYCDVSQLDFSY</sequence>
<dbReference type="InParanoid" id="A0A1D6Q3N4"/>
<proteinExistence type="predicted"/>
<dbReference type="EMBL" id="CM000780">
    <property type="protein sequence ID" value="AQK53172.1"/>
    <property type="molecule type" value="Genomic_DNA"/>
</dbReference>
<accession>A0A1D6Q3N4</accession>